<dbReference type="RefSeq" id="WP_170111385.1">
    <property type="nucleotide sequence ID" value="NZ_OY782574.1"/>
</dbReference>
<keyword evidence="4 5" id="KW-0131">Cell cycle</keyword>
<dbReference type="EMBL" id="QAAD01000012">
    <property type="protein sequence ID" value="PTN07913.1"/>
    <property type="molecule type" value="Genomic_DNA"/>
</dbReference>
<keyword evidence="3 5" id="KW-0472">Membrane</keyword>
<dbReference type="SMART" id="SM00842">
    <property type="entry name" value="FtsA"/>
    <property type="match status" value="1"/>
</dbReference>
<dbReference type="PANTHER" id="PTHR32432:SF4">
    <property type="entry name" value="CELL DIVISION PROTEIN FTSA"/>
    <property type="match status" value="1"/>
</dbReference>
<dbReference type="InterPro" id="IPR043129">
    <property type="entry name" value="ATPase_NBD"/>
</dbReference>
<organism evidence="8 9">
    <name type="scientific">Mangrovibacterium marinum</name>
    <dbReference type="NCBI Taxonomy" id="1639118"/>
    <lineage>
        <taxon>Bacteria</taxon>
        <taxon>Pseudomonadati</taxon>
        <taxon>Bacteroidota</taxon>
        <taxon>Bacteroidia</taxon>
        <taxon>Marinilabiliales</taxon>
        <taxon>Prolixibacteraceae</taxon>
        <taxon>Mangrovibacterium</taxon>
    </lineage>
</organism>
<keyword evidence="1 5" id="KW-1003">Cell membrane</keyword>
<name>A0A2T5C024_9BACT</name>
<dbReference type="PANTHER" id="PTHR32432">
    <property type="entry name" value="CELL DIVISION PROTEIN FTSA-RELATED"/>
    <property type="match status" value="1"/>
</dbReference>
<dbReference type="HAMAP" id="MF_02033">
    <property type="entry name" value="FtsA"/>
    <property type="match status" value="1"/>
</dbReference>
<evidence type="ECO:0000256" key="4">
    <source>
        <dbReference type="ARBA" id="ARBA00023306"/>
    </source>
</evidence>
<keyword evidence="2 5" id="KW-0132">Cell division</keyword>
<comment type="subcellular location">
    <subcellularLocation>
        <location evidence="5">Cell membrane</location>
        <topology evidence="5">Peripheral membrane protein</topology>
        <orientation evidence="5">Cytoplasmic side</orientation>
    </subcellularLocation>
    <text evidence="5">Localizes to the Z ring in an FtsZ-dependent manner. Targeted to the membrane through a conserved C-terminal amphipathic helix.</text>
</comment>
<comment type="subunit">
    <text evidence="5">Self-interacts. Interacts with FtsZ.</text>
</comment>
<dbReference type="Proteomes" id="UP000243525">
    <property type="component" value="Unassembled WGS sequence"/>
</dbReference>
<dbReference type="InterPro" id="IPR003494">
    <property type="entry name" value="SHS2_FtsA"/>
</dbReference>
<dbReference type="GO" id="GO:0032153">
    <property type="term" value="C:cell division site"/>
    <property type="evidence" value="ECO:0007669"/>
    <property type="project" value="UniProtKB-UniRule"/>
</dbReference>
<evidence type="ECO:0000259" key="7">
    <source>
        <dbReference type="SMART" id="SM00842"/>
    </source>
</evidence>
<dbReference type="NCBIfam" id="TIGR01174">
    <property type="entry name" value="ftsA"/>
    <property type="match status" value="1"/>
</dbReference>
<dbReference type="GO" id="GO:0009898">
    <property type="term" value="C:cytoplasmic side of plasma membrane"/>
    <property type="evidence" value="ECO:0007669"/>
    <property type="project" value="UniProtKB-UniRule"/>
</dbReference>
<evidence type="ECO:0000256" key="1">
    <source>
        <dbReference type="ARBA" id="ARBA00022475"/>
    </source>
</evidence>
<evidence type="ECO:0000313" key="9">
    <source>
        <dbReference type="Proteomes" id="UP000243525"/>
    </source>
</evidence>
<proteinExistence type="inferred from homology"/>
<evidence type="ECO:0000256" key="3">
    <source>
        <dbReference type="ARBA" id="ARBA00023136"/>
    </source>
</evidence>
<evidence type="ECO:0000256" key="5">
    <source>
        <dbReference type="HAMAP-Rule" id="MF_02033"/>
    </source>
</evidence>
<dbReference type="PIRSF" id="PIRSF003101">
    <property type="entry name" value="FtsA"/>
    <property type="match status" value="1"/>
</dbReference>
<dbReference type="Pfam" id="PF14450">
    <property type="entry name" value="FtsA"/>
    <property type="match status" value="1"/>
</dbReference>
<accession>A0A2T5C024</accession>
<sequence>MAKSKKIVAAVDVGSTKIVVVAGQLNEEGKLEILGIGTAASAGVRRGVVLNIEEVSRQIDLALRQAEEQMGTEVEEVFVNIVGQQLKTYTVKAEKYIDKDHLVTEADVDFLIEKVRGSDLPEGYKIYHVEPQMFQVDQEGECSDPVGMKAEHLEVEFKLLVAPHTYDENLRQGIQRTGITVKSSVIDPLASSGILLTEEEKETGVILLDVGGGTTKLAIFQEGVLRYSTLIPFGGNVLTNDIKEGCAISGMQAEQLKTQYGQAMGDFAPEDRVVTIPSQSGWAPKEISFKNLAYIIQARLEEIIESVNFHIEKSGFGDRIGAGIVLTGGTALLPNFNQLLKYQTGMDVRQGVPRIKTEKNWKGLEDPRFATVLGLLQLGIKESQESSPKKQAKKKAVKAKSSSFNFFRSMKEGMAKQMDIFFNDEQGIEMK</sequence>
<comment type="caution">
    <text evidence="8">The sequence shown here is derived from an EMBL/GenBank/DDBJ whole genome shotgun (WGS) entry which is preliminary data.</text>
</comment>
<dbReference type="InterPro" id="IPR050696">
    <property type="entry name" value="FtsA/MreB"/>
</dbReference>
<dbReference type="Gene3D" id="3.30.420.40">
    <property type="match status" value="2"/>
</dbReference>
<dbReference type="SUPFAM" id="SSF53067">
    <property type="entry name" value="Actin-like ATPase domain"/>
    <property type="match status" value="2"/>
</dbReference>
<dbReference type="InterPro" id="IPR020823">
    <property type="entry name" value="Cell_div_FtsA"/>
</dbReference>
<dbReference type="Gene3D" id="3.30.1490.110">
    <property type="match status" value="1"/>
</dbReference>
<dbReference type="GO" id="GO:0043093">
    <property type="term" value="P:FtsZ-dependent cytokinesis"/>
    <property type="evidence" value="ECO:0007669"/>
    <property type="project" value="UniProtKB-UniRule"/>
</dbReference>
<dbReference type="CDD" id="cd24048">
    <property type="entry name" value="ASKHA_NBD_FtsA"/>
    <property type="match status" value="1"/>
</dbReference>
<protein>
    <recommendedName>
        <fullName evidence="5 6">Cell division protein FtsA</fullName>
    </recommendedName>
</protein>
<comment type="similarity">
    <text evidence="5 6">Belongs to the FtsA/MreB family.</text>
</comment>
<evidence type="ECO:0000256" key="2">
    <source>
        <dbReference type="ARBA" id="ARBA00022618"/>
    </source>
</evidence>
<comment type="function">
    <text evidence="5 6">Cell division protein that is involved in the assembly of the Z ring. May serve as a membrane anchor for the Z ring.</text>
</comment>
<gene>
    <name evidence="5" type="primary">ftsA</name>
    <name evidence="8" type="ORF">C8N47_11275</name>
</gene>
<evidence type="ECO:0000313" key="8">
    <source>
        <dbReference type="EMBL" id="PTN07913.1"/>
    </source>
</evidence>
<dbReference type="Pfam" id="PF02491">
    <property type="entry name" value="SHS2_FTSA"/>
    <property type="match status" value="1"/>
</dbReference>
<keyword evidence="9" id="KW-1185">Reference proteome</keyword>
<reference evidence="8 9" key="1">
    <citation type="submission" date="2018-04" db="EMBL/GenBank/DDBJ databases">
        <title>Genomic Encyclopedia of Archaeal and Bacterial Type Strains, Phase II (KMG-II): from individual species to whole genera.</title>
        <authorList>
            <person name="Goeker M."/>
        </authorList>
    </citation>
    <scope>NUCLEOTIDE SEQUENCE [LARGE SCALE GENOMIC DNA]</scope>
    <source>
        <strain evidence="8 9">DSM 28823</strain>
    </source>
</reference>
<evidence type="ECO:0000256" key="6">
    <source>
        <dbReference type="PIRNR" id="PIRNR003101"/>
    </source>
</evidence>
<dbReference type="AlphaFoldDB" id="A0A2T5C024"/>
<feature type="domain" description="SHS2" evidence="7">
    <location>
        <begin position="8"/>
        <end position="195"/>
    </location>
</feature>